<evidence type="ECO:0000313" key="2">
    <source>
        <dbReference type="EMBL" id="EAR93270.2"/>
    </source>
</evidence>
<reference evidence="3" key="1">
    <citation type="journal article" date="2006" name="PLoS Biol.">
        <title>Macronuclear genome sequence of the ciliate Tetrahymena thermophila, a model eukaryote.</title>
        <authorList>
            <person name="Eisen J.A."/>
            <person name="Coyne R.S."/>
            <person name="Wu M."/>
            <person name="Wu D."/>
            <person name="Thiagarajan M."/>
            <person name="Wortman J.R."/>
            <person name="Badger J.H."/>
            <person name="Ren Q."/>
            <person name="Amedeo P."/>
            <person name="Jones K.M."/>
            <person name="Tallon L.J."/>
            <person name="Delcher A.L."/>
            <person name="Salzberg S.L."/>
            <person name="Silva J.C."/>
            <person name="Haas B.J."/>
            <person name="Majoros W.H."/>
            <person name="Farzad M."/>
            <person name="Carlton J.M."/>
            <person name="Smith R.K. Jr."/>
            <person name="Garg J."/>
            <person name="Pearlman R.E."/>
            <person name="Karrer K.M."/>
            <person name="Sun L."/>
            <person name="Manning G."/>
            <person name="Elde N.C."/>
            <person name="Turkewitz A.P."/>
            <person name="Asai D.J."/>
            <person name="Wilkes D.E."/>
            <person name="Wang Y."/>
            <person name="Cai H."/>
            <person name="Collins K."/>
            <person name="Stewart B.A."/>
            <person name="Lee S.R."/>
            <person name="Wilamowska K."/>
            <person name="Weinberg Z."/>
            <person name="Ruzzo W.L."/>
            <person name="Wloga D."/>
            <person name="Gaertig J."/>
            <person name="Frankel J."/>
            <person name="Tsao C.-C."/>
            <person name="Gorovsky M.A."/>
            <person name="Keeling P.J."/>
            <person name="Waller R.F."/>
            <person name="Patron N.J."/>
            <person name="Cherry J.M."/>
            <person name="Stover N.A."/>
            <person name="Krieger C.J."/>
            <person name="del Toro C."/>
            <person name="Ryder H.F."/>
            <person name="Williamson S.C."/>
            <person name="Barbeau R.A."/>
            <person name="Hamilton E.P."/>
            <person name="Orias E."/>
        </authorList>
    </citation>
    <scope>NUCLEOTIDE SEQUENCE [LARGE SCALE GENOMIC DNA]</scope>
    <source>
        <strain evidence="3">SB210</strain>
    </source>
</reference>
<proteinExistence type="predicted"/>
<dbReference type="GeneID" id="7842426"/>
<dbReference type="EMBL" id="GG662728">
    <property type="protein sequence ID" value="EAR93270.2"/>
    <property type="molecule type" value="Genomic_DNA"/>
</dbReference>
<keyword evidence="3" id="KW-1185">Reference proteome</keyword>
<dbReference type="Proteomes" id="UP000009168">
    <property type="component" value="Unassembled WGS sequence"/>
</dbReference>
<dbReference type="AlphaFoldDB" id="Q239P5"/>
<dbReference type="RefSeq" id="XP_001013515.2">
    <property type="nucleotide sequence ID" value="XM_001013515.2"/>
</dbReference>
<dbReference type="KEGG" id="tet:TTHERM_01192480"/>
<feature type="region of interest" description="Disordered" evidence="1">
    <location>
        <begin position="134"/>
        <end position="161"/>
    </location>
</feature>
<gene>
    <name evidence="2" type="ORF">TTHERM_01192480</name>
</gene>
<dbReference type="HOGENOM" id="CLU_627775_0_0_1"/>
<evidence type="ECO:0000313" key="3">
    <source>
        <dbReference type="Proteomes" id="UP000009168"/>
    </source>
</evidence>
<feature type="compositionally biased region" description="Polar residues" evidence="1">
    <location>
        <begin position="134"/>
        <end position="154"/>
    </location>
</feature>
<name>Q239P5_TETTS</name>
<accession>Q239P5</accession>
<dbReference type="InParanoid" id="Q239P5"/>
<protein>
    <submittedName>
        <fullName evidence="2">Uncharacterized protein</fullName>
    </submittedName>
</protein>
<organism evidence="2 3">
    <name type="scientific">Tetrahymena thermophila (strain SB210)</name>
    <dbReference type="NCBI Taxonomy" id="312017"/>
    <lineage>
        <taxon>Eukaryota</taxon>
        <taxon>Sar</taxon>
        <taxon>Alveolata</taxon>
        <taxon>Ciliophora</taxon>
        <taxon>Intramacronucleata</taxon>
        <taxon>Oligohymenophorea</taxon>
        <taxon>Hymenostomatida</taxon>
        <taxon>Tetrahymenina</taxon>
        <taxon>Tetrahymenidae</taxon>
        <taxon>Tetrahymena</taxon>
    </lineage>
</organism>
<evidence type="ECO:0000256" key="1">
    <source>
        <dbReference type="SAM" id="MobiDB-lite"/>
    </source>
</evidence>
<sequence length="277" mass="32380">MKEALEKRQQLLEKNTPHYAEAKKNIDQTLNSDQNINKYFKLKKLSQIINLKNYQKFQQSKSQSQQADQNCIANEVALKRNFSEKFLANQSTTIVKNQSTNNLIQSGQTSQQSQLNSFNQQISIQRMSQIINTQGMNSSRSSQLDESSKNNMQNEDSKMDHSTFNKSELMEKIKNIHKNVLNFDKTSYKKQYFTHLKQNLQNINQKNHHNFSKLQRHSTNSVFHQKNKSEAAEQNHSQILNKKKLEKEDEYYGPWDIQQPDGNGFASFNCFTDECKQ</sequence>